<dbReference type="InterPro" id="IPR036322">
    <property type="entry name" value="WD40_repeat_dom_sf"/>
</dbReference>
<sequence length="403" mass="42742">MPPPPIPFHILRAHHAPISALHFTRGNTHLFAGDQDGVVSVTDLSARRVVASWEAHDKGVLSVGEWDGGVVSQGRDNKINFYARVPPGPRGQGAPAVVQTMPSNSLNFCQFSLAPLEAAGEALLALPNLTDSELIDIYHVPSLKRLHSAINYVPRATGPDAPRSGLVMSLHLHVRDAQVFLATGYEDGRVEVWSCGVSDVERMWDGRKGAETGEQAWKRLWEGKAHNEAVMAMAVDPAFTRAFTVSADHLLGRVDLSSVIDGTAEPPASVLTTYAMNQIGHASLATSHDGLVVGVGGWDGRIRLFSAATFKPLGTLAYHRESVQALAFAQPPTALLLEGGTGGGDDDNETVELGAESDSDDDDGAGDAAGPRDRWLASGGKDRRIGLWALMDFGAGGRAAGGR</sequence>
<dbReference type="InterPro" id="IPR015943">
    <property type="entry name" value="WD40/YVTN_repeat-like_dom_sf"/>
</dbReference>
<feature type="compositionally biased region" description="Acidic residues" evidence="6">
    <location>
        <begin position="344"/>
        <end position="365"/>
    </location>
</feature>
<keyword evidence="1 5" id="KW-0853">WD repeat</keyword>
<evidence type="ECO:0000256" key="1">
    <source>
        <dbReference type="ARBA" id="ARBA00022574"/>
    </source>
</evidence>
<feature type="repeat" description="WD" evidence="5">
    <location>
        <begin position="11"/>
        <end position="52"/>
    </location>
</feature>
<dbReference type="InterPro" id="IPR001680">
    <property type="entry name" value="WD40_rpt"/>
</dbReference>
<dbReference type="RefSeq" id="XP_069205820.1">
    <property type="nucleotide sequence ID" value="XM_069355979.1"/>
</dbReference>
<proteinExistence type="inferred from homology"/>
<evidence type="ECO:0000313" key="7">
    <source>
        <dbReference type="EMBL" id="KAL1405876.1"/>
    </source>
</evidence>
<dbReference type="GeneID" id="95988598"/>
<dbReference type="Proteomes" id="UP001565368">
    <property type="component" value="Unassembled WGS sequence"/>
</dbReference>
<evidence type="ECO:0000256" key="4">
    <source>
        <dbReference type="ARBA" id="ARBA00040563"/>
    </source>
</evidence>
<organism evidence="7 8">
    <name type="scientific">Vanrija albida</name>
    <dbReference type="NCBI Taxonomy" id="181172"/>
    <lineage>
        <taxon>Eukaryota</taxon>
        <taxon>Fungi</taxon>
        <taxon>Dikarya</taxon>
        <taxon>Basidiomycota</taxon>
        <taxon>Agaricomycotina</taxon>
        <taxon>Tremellomycetes</taxon>
        <taxon>Trichosporonales</taxon>
        <taxon>Trichosporonaceae</taxon>
        <taxon>Vanrija</taxon>
    </lineage>
</organism>
<dbReference type="PANTHER" id="PTHR19854:SF1">
    <property type="entry name" value="GUANINE NUCLEOTIDE-BINDING PROTEIN SUBUNIT BETA-LIKE PROTEIN 1"/>
    <property type="match status" value="1"/>
</dbReference>
<reference evidence="7 8" key="1">
    <citation type="submission" date="2023-08" db="EMBL/GenBank/DDBJ databases">
        <title>Annotated Genome Sequence of Vanrija albida AlHP1.</title>
        <authorList>
            <person name="Herzog R."/>
        </authorList>
    </citation>
    <scope>NUCLEOTIDE SEQUENCE [LARGE SCALE GENOMIC DNA]</scope>
    <source>
        <strain evidence="7 8">AlHP1</strain>
    </source>
</reference>
<evidence type="ECO:0000256" key="3">
    <source>
        <dbReference type="ARBA" id="ARBA00037931"/>
    </source>
</evidence>
<comment type="caution">
    <text evidence="7">The sequence shown here is derived from an EMBL/GenBank/DDBJ whole genome shotgun (WGS) entry which is preliminary data.</text>
</comment>
<dbReference type="PANTHER" id="PTHR19854">
    <property type="entry name" value="TRANSDUCIN BETA-LIKE 3"/>
    <property type="match status" value="1"/>
</dbReference>
<dbReference type="Gene3D" id="2.130.10.10">
    <property type="entry name" value="YVTN repeat-like/Quinoprotein amine dehydrogenase"/>
    <property type="match status" value="2"/>
</dbReference>
<protein>
    <recommendedName>
        <fullName evidence="4">ASTRA-associated protein 1</fullName>
    </recommendedName>
</protein>
<feature type="region of interest" description="Disordered" evidence="6">
    <location>
        <begin position="337"/>
        <end position="378"/>
    </location>
</feature>
<dbReference type="Pfam" id="PF00400">
    <property type="entry name" value="WD40"/>
    <property type="match status" value="1"/>
</dbReference>
<dbReference type="SUPFAM" id="SSF50978">
    <property type="entry name" value="WD40 repeat-like"/>
    <property type="match status" value="1"/>
</dbReference>
<evidence type="ECO:0000256" key="5">
    <source>
        <dbReference type="PROSITE-ProRule" id="PRU00221"/>
    </source>
</evidence>
<dbReference type="PROSITE" id="PS50082">
    <property type="entry name" value="WD_REPEATS_2"/>
    <property type="match status" value="1"/>
</dbReference>
<dbReference type="SMART" id="SM00320">
    <property type="entry name" value="WD40"/>
    <property type="match status" value="6"/>
</dbReference>
<accession>A0ABR3PTV0</accession>
<name>A0ABR3PTV0_9TREE</name>
<evidence type="ECO:0000256" key="6">
    <source>
        <dbReference type="SAM" id="MobiDB-lite"/>
    </source>
</evidence>
<dbReference type="EMBL" id="JBBXJM010000006">
    <property type="protein sequence ID" value="KAL1405876.1"/>
    <property type="molecule type" value="Genomic_DNA"/>
</dbReference>
<comment type="similarity">
    <text evidence="3">Belongs to the WD repeat ASA1 family.</text>
</comment>
<evidence type="ECO:0000256" key="2">
    <source>
        <dbReference type="ARBA" id="ARBA00022737"/>
    </source>
</evidence>
<keyword evidence="2" id="KW-0677">Repeat</keyword>
<gene>
    <name evidence="7" type="primary">asa1</name>
    <name evidence="7" type="ORF">Q8F55_007555</name>
</gene>
<evidence type="ECO:0000313" key="8">
    <source>
        <dbReference type="Proteomes" id="UP001565368"/>
    </source>
</evidence>
<keyword evidence="8" id="KW-1185">Reference proteome</keyword>